<evidence type="ECO:0000313" key="2">
    <source>
        <dbReference type="Proteomes" id="UP000077885"/>
    </source>
</evidence>
<name>A0A1A9RVS3_9NEIS</name>
<protein>
    <submittedName>
        <fullName evidence="1">Uncharacterized protein</fullName>
    </submittedName>
</protein>
<gene>
    <name evidence="1" type="ORF">A7P95_09575</name>
</gene>
<keyword evidence="2" id="KW-1185">Reference proteome</keyword>
<evidence type="ECO:0000313" key="1">
    <source>
        <dbReference type="EMBL" id="OAM26419.1"/>
    </source>
</evidence>
<reference evidence="2" key="1">
    <citation type="submission" date="2016-05" db="EMBL/GenBank/DDBJ databases">
        <title>Draft genome of Corynebacterium afermentans subsp. afermentans LCDC 88199T.</title>
        <authorList>
            <person name="Bernier A.-M."/>
            <person name="Bernard K."/>
        </authorList>
    </citation>
    <scope>NUCLEOTIDE SEQUENCE [LARGE SCALE GENOMIC DNA]</scope>
    <source>
        <strain evidence="2">NML02-A-017</strain>
    </source>
</reference>
<dbReference type="AlphaFoldDB" id="A0A1A9RVS3"/>
<organism evidence="1 2">
    <name type="scientific">Eikenella longinqua</name>
    <dbReference type="NCBI Taxonomy" id="1795827"/>
    <lineage>
        <taxon>Bacteria</taxon>
        <taxon>Pseudomonadati</taxon>
        <taxon>Pseudomonadota</taxon>
        <taxon>Betaproteobacteria</taxon>
        <taxon>Neisseriales</taxon>
        <taxon>Neisseriaceae</taxon>
        <taxon>Eikenella</taxon>
    </lineage>
</organism>
<proteinExistence type="predicted"/>
<dbReference type="EMBL" id="LXSL01000030">
    <property type="protein sequence ID" value="OAM26419.1"/>
    <property type="molecule type" value="Genomic_DNA"/>
</dbReference>
<comment type="caution">
    <text evidence="1">The sequence shown here is derived from an EMBL/GenBank/DDBJ whole genome shotgun (WGS) entry which is preliminary data.</text>
</comment>
<sequence length="275" mass="29510">MSLFGFSVNFIARRDSDIVGIWVDSRIIKARVYVFTVLEGTGNIQVVCIIANAQVVYMNILLVARSTSSAAGIFNSVTTEEAAVFVAQAQTEYRSAVFGSGVATMGVFTGGQLEAEIKAAEIRRMVVQAGTAFTEAAITTQAQIVAVVFPVVLGVKGFFQGRGYMTQFEGTEAAFQADEGVAFAAVRAATFISQINSVFYLPNNFQVATEVFRTLEADVAAVVYYAPRILLVVFCGAGGPLIFALSTVTSKFNTATDFTVQNHFCRSGNRQGNQC</sequence>
<accession>A0A1A9RVS3</accession>
<dbReference type="Proteomes" id="UP000077885">
    <property type="component" value="Unassembled WGS sequence"/>
</dbReference>